<accession>A0A1S1Z369</accession>
<keyword evidence="3" id="KW-1185">Reference proteome</keyword>
<evidence type="ECO:0000313" key="2">
    <source>
        <dbReference type="EMBL" id="OHX67525.1"/>
    </source>
</evidence>
<comment type="caution">
    <text evidence="2">The sequence shown here is derived from an EMBL/GenBank/DDBJ whole genome shotgun (WGS) entry which is preliminary data.</text>
</comment>
<evidence type="ECO:0000259" key="1">
    <source>
        <dbReference type="Pfam" id="PF00248"/>
    </source>
</evidence>
<dbReference type="Gene3D" id="3.20.20.100">
    <property type="entry name" value="NADP-dependent oxidoreductase domain"/>
    <property type="match status" value="1"/>
</dbReference>
<dbReference type="PANTHER" id="PTHR43364">
    <property type="entry name" value="NADH-SPECIFIC METHYLGLYOXAL REDUCTASE-RELATED"/>
    <property type="match status" value="1"/>
</dbReference>
<dbReference type="Pfam" id="PF00248">
    <property type="entry name" value="Aldo_ket_red"/>
    <property type="match status" value="1"/>
</dbReference>
<dbReference type="PANTHER" id="PTHR43364:SF1">
    <property type="entry name" value="OXIDOREDUCTASE YDHF"/>
    <property type="match status" value="1"/>
</dbReference>
<name>A0A1S1Z369_FLAPC</name>
<protein>
    <recommendedName>
        <fullName evidence="1">NADP-dependent oxidoreductase domain-containing protein</fullName>
    </recommendedName>
</protein>
<proteinExistence type="predicted"/>
<dbReference type="SUPFAM" id="SSF51430">
    <property type="entry name" value="NAD(P)-linked oxidoreductase"/>
    <property type="match status" value="1"/>
</dbReference>
<dbReference type="GO" id="GO:0005829">
    <property type="term" value="C:cytosol"/>
    <property type="evidence" value="ECO:0007669"/>
    <property type="project" value="TreeGrafter"/>
</dbReference>
<dbReference type="InterPro" id="IPR050523">
    <property type="entry name" value="AKR_Detox_Biosynth"/>
</dbReference>
<dbReference type="AlphaFoldDB" id="A0A1S1Z369"/>
<dbReference type="STRING" id="915059.NH26_14790"/>
<sequence length="295" mass="33222">MDKKKNIKRIMISKIVTGVWNWGDLTPQQINELILRSVESGITTFDHADIYGGYTIEKLFGDALALSPDLKDKIQIVTKCGIKLIHPNRPQHTIKSYDTSRQHIVGSVDKSLQNLNVDVLDYLLIHRPDPLMNINEVSDTINDLKKEGKIKEFGVSNFLPHQLEMLKSKTDIKINQIEISPLKTSALYDGSLDQCQQCGITPMAWSPLGNGRIFTAQDEKTLHLKNTLSQVGEKYDLAIDQTIFAWHLTHPARITPILGTTKAERIEGAAKVMSIQLEKEDWFKILEAAEGNEVP</sequence>
<feature type="domain" description="NADP-dependent oxidoreductase" evidence="1">
    <location>
        <begin position="14"/>
        <end position="287"/>
    </location>
</feature>
<dbReference type="EMBL" id="JRYR02000001">
    <property type="protein sequence ID" value="OHX67525.1"/>
    <property type="molecule type" value="Genomic_DNA"/>
</dbReference>
<evidence type="ECO:0000313" key="3">
    <source>
        <dbReference type="Proteomes" id="UP000179797"/>
    </source>
</evidence>
<dbReference type="InterPro" id="IPR023210">
    <property type="entry name" value="NADP_OxRdtase_dom"/>
</dbReference>
<organism evidence="2 3">
    <name type="scientific">Flammeovirga pacifica</name>
    <dbReference type="NCBI Taxonomy" id="915059"/>
    <lineage>
        <taxon>Bacteria</taxon>
        <taxon>Pseudomonadati</taxon>
        <taxon>Bacteroidota</taxon>
        <taxon>Cytophagia</taxon>
        <taxon>Cytophagales</taxon>
        <taxon>Flammeovirgaceae</taxon>
        <taxon>Flammeovirga</taxon>
    </lineage>
</organism>
<dbReference type="Proteomes" id="UP000179797">
    <property type="component" value="Unassembled WGS sequence"/>
</dbReference>
<dbReference type="CDD" id="cd19092">
    <property type="entry name" value="AKR_BsYcsN_EcYdhF-like"/>
    <property type="match status" value="1"/>
</dbReference>
<dbReference type="InterPro" id="IPR036812">
    <property type="entry name" value="NAD(P)_OxRdtase_dom_sf"/>
</dbReference>
<gene>
    <name evidence="2" type="ORF">NH26_14790</name>
</gene>
<reference evidence="2 3" key="1">
    <citation type="journal article" date="2012" name="Int. J. Syst. Evol. Microbiol.">
        <title>Flammeovirga pacifica sp. nov., isolated from deep-sea sediment.</title>
        <authorList>
            <person name="Xu H."/>
            <person name="Fu Y."/>
            <person name="Yang N."/>
            <person name="Ding Z."/>
            <person name="Lai Q."/>
            <person name="Zeng R."/>
        </authorList>
    </citation>
    <scope>NUCLEOTIDE SEQUENCE [LARGE SCALE GENOMIC DNA]</scope>
    <source>
        <strain evidence="3">DSM 24597 / LMG 26175 / WPAGA1</strain>
    </source>
</reference>